<dbReference type="Pfam" id="PF00078">
    <property type="entry name" value="RVT_1"/>
    <property type="match status" value="1"/>
</dbReference>
<dbReference type="GO" id="GO:0003964">
    <property type="term" value="F:RNA-directed DNA polymerase activity"/>
    <property type="evidence" value="ECO:0007669"/>
    <property type="project" value="UniProtKB-KW"/>
</dbReference>
<evidence type="ECO:0000313" key="10">
    <source>
        <dbReference type="Proteomes" id="UP000257109"/>
    </source>
</evidence>
<evidence type="ECO:0000256" key="3">
    <source>
        <dbReference type="ARBA" id="ARBA00022695"/>
    </source>
</evidence>
<dbReference type="InterPro" id="IPR000477">
    <property type="entry name" value="RT_dom"/>
</dbReference>
<keyword evidence="10" id="KW-1185">Reference proteome</keyword>
<dbReference type="PANTHER" id="PTHR24559">
    <property type="entry name" value="TRANSPOSON TY3-I GAG-POL POLYPROTEIN"/>
    <property type="match status" value="1"/>
</dbReference>
<keyword evidence="5" id="KW-0255">Endonuclease</keyword>
<dbReference type="FunFam" id="3.10.10.10:FF:000007">
    <property type="entry name" value="Retrovirus-related Pol polyprotein from transposon 17.6-like Protein"/>
    <property type="match status" value="1"/>
</dbReference>
<evidence type="ECO:0000256" key="4">
    <source>
        <dbReference type="ARBA" id="ARBA00022722"/>
    </source>
</evidence>
<evidence type="ECO:0000313" key="9">
    <source>
        <dbReference type="EMBL" id="RDY12695.1"/>
    </source>
</evidence>
<dbReference type="OrthoDB" id="1701144at2759"/>
<dbReference type="GO" id="GO:0008233">
    <property type="term" value="F:peptidase activity"/>
    <property type="evidence" value="ECO:0007669"/>
    <property type="project" value="UniProtKB-KW"/>
</dbReference>
<evidence type="ECO:0000256" key="5">
    <source>
        <dbReference type="ARBA" id="ARBA00022759"/>
    </source>
</evidence>
<comment type="caution">
    <text evidence="9">The sequence shown here is derived from an EMBL/GenBank/DDBJ whole genome shotgun (WGS) entry which is preliminary data.</text>
</comment>
<dbReference type="Proteomes" id="UP000257109">
    <property type="component" value="Unassembled WGS sequence"/>
</dbReference>
<feature type="non-terminal residue" evidence="9">
    <location>
        <position position="1"/>
    </location>
</feature>
<dbReference type="CDD" id="cd01647">
    <property type="entry name" value="RT_LTR"/>
    <property type="match status" value="1"/>
</dbReference>
<keyword evidence="6" id="KW-0378">Hydrolase</keyword>
<dbReference type="InterPro" id="IPR043502">
    <property type="entry name" value="DNA/RNA_pol_sf"/>
</dbReference>
<feature type="domain" description="Reverse transcriptase" evidence="8">
    <location>
        <begin position="1"/>
        <end position="127"/>
    </location>
</feature>
<keyword evidence="3" id="KW-0548">Nucleotidyltransferase</keyword>
<keyword evidence="7" id="KW-0695">RNA-directed DNA polymerase</keyword>
<reference evidence="9" key="1">
    <citation type="submission" date="2018-05" db="EMBL/GenBank/DDBJ databases">
        <title>Draft genome of Mucuna pruriens seed.</title>
        <authorList>
            <person name="Nnadi N.E."/>
            <person name="Vos R."/>
            <person name="Hasami M.H."/>
            <person name="Devisetty U.K."/>
            <person name="Aguiy J.C."/>
        </authorList>
    </citation>
    <scope>NUCLEOTIDE SEQUENCE [LARGE SCALE GENOMIC DNA]</scope>
    <source>
        <strain evidence="9">JCA_2017</strain>
    </source>
</reference>
<evidence type="ECO:0000259" key="8">
    <source>
        <dbReference type="PROSITE" id="PS50878"/>
    </source>
</evidence>
<evidence type="ECO:0000256" key="1">
    <source>
        <dbReference type="ARBA" id="ARBA00022670"/>
    </source>
</evidence>
<keyword evidence="1" id="KW-0645">Protease</keyword>
<dbReference type="FunFam" id="3.30.70.270:FF:000063">
    <property type="entry name" value="Zinc knuckle domaincontaining protein"/>
    <property type="match status" value="1"/>
</dbReference>
<keyword evidence="4" id="KW-0540">Nuclease</keyword>
<dbReference type="Gene3D" id="3.30.70.270">
    <property type="match status" value="2"/>
</dbReference>
<sequence length="221" mass="25526">MDQLVGACMFSKIDLRSGYHQIRVKEEDIPKTAFRTRYGHYEYLVMPFGVTNAPAIFMDYMNKIFHPYLDKFVVVFIDDILVYSKTREEHEEHLKVVLQVLRDKQLHAKLSKCDFWLEEVSFLGHVISRGGIGVDPSKVEVVLKWETPKSVSEIRSFLGLAGYYRRFIEGFSKIALPLTELTRKGVAFVWNSKCEHSFQTLKEKLTSAPVLVLPDLSKSFV</sequence>
<dbReference type="GO" id="GO:0004519">
    <property type="term" value="F:endonuclease activity"/>
    <property type="evidence" value="ECO:0007669"/>
    <property type="project" value="UniProtKB-KW"/>
</dbReference>
<evidence type="ECO:0000256" key="7">
    <source>
        <dbReference type="ARBA" id="ARBA00022918"/>
    </source>
</evidence>
<dbReference type="SUPFAM" id="SSF56672">
    <property type="entry name" value="DNA/RNA polymerases"/>
    <property type="match status" value="1"/>
</dbReference>
<proteinExistence type="predicted"/>
<evidence type="ECO:0000256" key="6">
    <source>
        <dbReference type="ARBA" id="ARBA00022801"/>
    </source>
</evidence>
<keyword evidence="2" id="KW-0808">Transferase</keyword>
<feature type="non-terminal residue" evidence="9">
    <location>
        <position position="221"/>
    </location>
</feature>
<evidence type="ECO:0000256" key="2">
    <source>
        <dbReference type="ARBA" id="ARBA00022679"/>
    </source>
</evidence>
<name>A0A371ICG9_MUCPR</name>
<protein>
    <submittedName>
        <fullName evidence="9">Retrovirus-related Pol polyprotein from transposon 17.6</fullName>
    </submittedName>
</protein>
<dbReference type="GO" id="GO:0006508">
    <property type="term" value="P:proteolysis"/>
    <property type="evidence" value="ECO:0007669"/>
    <property type="project" value="UniProtKB-KW"/>
</dbReference>
<dbReference type="InterPro" id="IPR053134">
    <property type="entry name" value="RNA-dir_DNA_polymerase"/>
</dbReference>
<accession>A0A371ICG9</accession>
<dbReference type="PANTHER" id="PTHR24559:SF444">
    <property type="entry name" value="REVERSE TRANSCRIPTASE DOMAIN-CONTAINING PROTEIN"/>
    <property type="match status" value="1"/>
</dbReference>
<dbReference type="InterPro" id="IPR043128">
    <property type="entry name" value="Rev_trsase/Diguanyl_cyclase"/>
</dbReference>
<gene>
    <name evidence="9" type="primary">pol</name>
    <name evidence="9" type="ORF">CR513_02466</name>
</gene>
<dbReference type="PROSITE" id="PS50878">
    <property type="entry name" value="RT_POL"/>
    <property type="match status" value="1"/>
</dbReference>
<dbReference type="EMBL" id="QJKJ01000424">
    <property type="protein sequence ID" value="RDY12695.1"/>
    <property type="molecule type" value="Genomic_DNA"/>
</dbReference>
<organism evidence="9 10">
    <name type="scientific">Mucuna pruriens</name>
    <name type="common">Velvet bean</name>
    <name type="synonym">Dolichos pruriens</name>
    <dbReference type="NCBI Taxonomy" id="157652"/>
    <lineage>
        <taxon>Eukaryota</taxon>
        <taxon>Viridiplantae</taxon>
        <taxon>Streptophyta</taxon>
        <taxon>Embryophyta</taxon>
        <taxon>Tracheophyta</taxon>
        <taxon>Spermatophyta</taxon>
        <taxon>Magnoliopsida</taxon>
        <taxon>eudicotyledons</taxon>
        <taxon>Gunneridae</taxon>
        <taxon>Pentapetalae</taxon>
        <taxon>rosids</taxon>
        <taxon>fabids</taxon>
        <taxon>Fabales</taxon>
        <taxon>Fabaceae</taxon>
        <taxon>Papilionoideae</taxon>
        <taxon>50 kb inversion clade</taxon>
        <taxon>NPAAA clade</taxon>
        <taxon>indigoferoid/millettioid clade</taxon>
        <taxon>Phaseoleae</taxon>
        <taxon>Mucuna</taxon>
    </lineage>
</organism>
<dbReference type="AlphaFoldDB" id="A0A371ICG9"/>